<feature type="compositionally biased region" description="Basic and acidic residues" evidence="1">
    <location>
        <begin position="335"/>
        <end position="350"/>
    </location>
</feature>
<dbReference type="Proteomes" id="UP000596742">
    <property type="component" value="Unassembled WGS sequence"/>
</dbReference>
<sequence>MDEDDDTKNDIKIKGIIAFYNEASTMPFCKEKVNIFLKSENATKFENLTAFKQYIECYCGIKESAVEKGLGSFTLKLARHTKSAGVSTETFSINTQQQWQNERTMLQQQYNTSSLLVNVTQVITVFKKKVPTIQIVTEKDSNLQHQQKKRKRKSKEDADQNRRLITKLRKGETLARNEKQELDFHEFQMMILSCQNSEAVNELLVKCGICSKQCRVEGDRTNAAKLTYFKRKHFNDCEHNRIQENLAKKDIQKMQNSMSTWLKSESTIDSSNEDSDVDPDLITERNHPSHNDINFNDDIDKDLLIMLDQEGSENEHPDKDMEIYTSPDKSVNNFTDHDDSSNASTDDKDSDTTFCPISFQQADPLCVVLNDLLKRGTISKDSIFYKHNFDVTQNLLNPRHAYDHDVLLIEFHNSIEYLGGKRTANFVRGPMYLNQGSSYINNPSNHKMNLGGPSRPSRHAHKGGYTTSSGVIDALLNTLVLLLKEDSSVTPILDTNIAEVYPVCMAFDGTALKPGFEVDDRTKLVVGACDDYDVDYVKSNQSPEPEYLKSHIVSEAAVFYMSSLCNSISMPVAVNFLTKAGKSGEFMEQIFTDTLVTCQICFHCLKSVKTKKQHSPIRR</sequence>
<name>A0A8B6ELS2_MYTGA</name>
<feature type="compositionally biased region" description="Acidic residues" evidence="1">
    <location>
        <begin position="271"/>
        <end position="281"/>
    </location>
</feature>
<accession>A0A8B6ELS2</accession>
<protein>
    <submittedName>
        <fullName evidence="2">Uncharacterized protein</fullName>
    </submittedName>
</protein>
<feature type="region of interest" description="Disordered" evidence="1">
    <location>
        <begin position="312"/>
        <end position="350"/>
    </location>
</feature>
<evidence type="ECO:0000256" key="1">
    <source>
        <dbReference type="SAM" id="MobiDB-lite"/>
    </source>
</evidence>
<gene>
    <name evidence="2" type="ORF">MGAL_10B072688</name>
</gene>
<feature type="region of interest" description="Disordered" evidence="1">
    <location>
        <begin position="443"/>
        <end position="462"/>
    </location>
</feature>
<evidence type="ECO:0000313" key="3">
    <source>
        <dbReference type="Proteomes" id="UP000596742"/>
    </source>
</evidence>
<proteinExistence type="predicted"/>
<reference evidence="2" key="1">
    <citation type="submission" date="2018-11" db="EMBL/GenBank/DDBJ databases">
        <authorList>
            <person name="Alioto T."/>
            <person name="Alioto T."/>
        </authorList>
    </citation>
    <scope>NUCLEOTIDE SEQUENCE</scope>
</reference>
<keyword evidence="3" id="KW-1185">Reference proteome</keyword>
<dbReference type="EMBL" id="UYJE01005361">
    <property type="protein sequence ID" value="VDI36815.1"/>
    <property type="molecule type" value="Genomic_DNA"/>
</dbReference>
<feature type="compositionally biased region" description="Basic and acidic residues" evidence="1">
    <location>
        <begin position="313"/>
        <end position="322"/>
    </location>
</feature>
<evidence type="ECO:0000313" key="2">
    <source>
        <dbReference type="EMBL" id="VDI36815.1"/>
    </source>
</evidence>
<feature type="region of interest" description="Disordered" evidence="1">
    <location>
        <begin position="264"/>
        <end position="295"/>
    </location>
</feature>
<dbReference type="OrthoDB" id="5981398at2759"/>
<organism evidence="2 3">
    <name type="scientific">Mytilus galloprovincialis</name>
    <name type="common">Mediterranean mussel</name>
    <dbReference type="NCBI Taxonomy" id="29158"/>
    <lineage>
        <taxon>Eukaryota</taxon>
        <taxon>Metazoa</taxon>
        <taxon>Spiralia</taxon>
        <taxon>Lophotrochozoa</taxon>
        <taxon>Mollusca</taxon>
        <taxon>Bivalvia</taxon>
        <taxon>Autobranchia</taxon>
        <taxon>Pteriomorphia</taxon>
        <taxon>Mytilida</taxon>
        <taxon>Mytiloidea</taxon>
        <taxon>Mytilidae</taxon>
        <taxon>Mytilinae</taxon>
        <taxon>Mytilus</taxon>
    </lineage>
</organism>
<feature type="region of interest" description="Disordered" evidence="1">
    <location>
        <begin position="141"/>
        <end position="162"/>
    </location>
</feature>
<dbReference type="AlphaFoldDB" id="A0A8B6ELS2"/>
<comment type="caution">
    <text evidence="2">The sequence shown here is derived from an EMBL/GenBank/DDBJ whole genome shotgun (WGS) entry which is preliminary data.</text>
</comment>